<comment type="caution">
    <text evidence="2">The sequence shown here is derived from an EMBL/GenBank/DDBJ whole genome shotgun (WGS) entry which is preliminary data.</text>
</comment>
<dbReference type="AlphaFoldDB" id="A0A5J9VFU9"/>
<evidence type="ECO:0000313" key="3">
    <source>
        <dbReference type="Proteomes" id="UP000324897"/>
    </source>
</evidence>
<reference evidence="2 3" key="1">
    <citation type="journal article" date="2019" name="Sci. Rep.">
        <title>A high-quality genome of Eragrostis curvula grass provides insights into Poaceae evolution and supports new strategies to enhance forage quality.</title>
        <authorList>
            <person name="Carballo J."/>
            <person name="Santos B.A.C.M."/>
            <person name="Zappacosta D."/>
            <person name="Garbus I."/>
            <person name="Selva J.P."/>
            <person name="Gallo C.A."/>
            <person name="Diaz A."/>
            <person name="Albertini E."/>
            <person name="Caccamo M."/>
            <person name="Echenique V."/>
        </authorList>
    </citation>
    <scope>NUCLEOTIDE SEQUENCE [LARGE SCALE GENOMIC DNA]</scope>
    <source>
        <strain evidence="3">cv. Victoria</strain>
        <tissue evidence="2">Leaf</tissue>
    </source>
</reference>
<evidence type="ECO:0000313" key="2">
    <source>
        <dbReference type="EMBL" id="TVU33760.1"/>
    </source>
</evidence>
<dbReference type="Gramene" id="TVU33760">
    <property type="protein sequence ID" value="TVU33760"/>
    <property type="gene ID" value="EJB05_15567"/>
</dbReference>
<organism evidence="2 3">
    <name type="scientific">Eragrostis curvula</name>
    <name type="common">weeping love grass</name>
    <dbReference type="NCBI Taxonomy" id="38414"/>
    <lineage>
        <taxon>Eukaryota</taxon>
        <taxon>Viridiplantae</taxon>
        <taxon>Streptophyta</taxon>
        <taxon>Embryophyta</taxon>
        <taxon>Tracheophyta</taxon>
        <taxon>Spermatophyta</taxon>
        <taxon>Magnoliopsida</taxon>
        <taxon>Liliopsida</taxon>
        <taxon>Poales</taxon>
        <taxon>Poaceae</taxon>
        <taxon>PACMAD clade</taxon>
        <taxon>Chloridoideae</taxon>
        <taxon>Eragrostideae</taxon>
        <taxon>Eragrostidinae</taxon>
        <taxon>Eragrostis</taxon>
    </lineage>
</organism>
<dbReference type="Proteomes" id="UP000324897">
    <property type="component" value="Unassembled WGS sequence"/>
</dbReference>
<sequence>MRWPEYKTWTPTWLHLPFAIYTSMARAILKVVACAKLQVHNGFSIVPAIAPPIVSIGESLTAFIKTPTSDADISYFTLSALFGDTIEHWGTSGAGSVHVLQKEQVKLSMHKPLFSSAINPAVPVTEWMLSGAMHPRRLLRGFHLVYDGCPGHCLIADAWIHMNLMFNSCKKKNRVSGAYCHVADFSAILMPWKQGEREYDGMKKERKKERKKKKGWMKQM</sequence>
<feature type="compositionally biased region" description="Basic residues" evidence="1">
    <location>
        <begin position="204"/>
        <end position="220"/>
    </location>
</feature>
<name>A0A5J9VFU9_9POAL</name>
<protein>
    <submittedName>
        <fullName evidence="2">Uncharacterized protein</fullName>
    </submittedName>
</protein>
<evidence type="ECO:0000256" key="1">
    <source>
        <dbReference type="SAM" id="MobiDB-lite"/>
    </source>
</evidence>
<proteinExistence type="predicted"/>
<accession>A0A5J9VFU9</accession>
<gene>
    <name evidence="2" type="ORF">EJB05_15567</name>
</gene>
<feature type="region of interest" description="Disordered" evidence="1">
    <location>
        <begin position="200"/>
        <end position="220"/>
    </location>
</feature>
<dbReference type="EMBL" id="RWGY01000009">
    <property type="protein sequence ID" value="TVU33760.1"/>
    <property type="molecule type" value="Genomic_DNA"/>
</dbReference>
<keyword evidence="3" id="KW-1185">Reference proteome</keyword>